<dbReference type="Pfam" id="PF19814">
    <property type="entry name" value="DUF6297"/>
    <property type="match status" value="1"/>
</dbReference>
<feature type="transmembrane region" description="Helical" evidence="1">
    <location>
        <begin position="210"/>
        <end position="227"/>
    </location>
</feature>
<sequence length="454" mass="46629">MELTGTVPSARDLRALRHAFERRRAPLVDRPALAVLVVLGLYVGGGLAWWLFSLPATTFACGDPIVRDSGCTSAWGWAVVAIAVAAGTASTRAAGPVTCGAETEFWLLSTPVDRGAALRPRVAALLICGAIAGALAGRFATFVTTPEGRVAFTCLAAALGVGAVALPMLVQCRVLVPAVVRVVVGLCLVAVPGVVTVAAVGVAVPPPGPLFVVGAWIAVAAPAVSALRRCVRIAAPEWRVGSDTAVGVSASFTALDPSLLTGVVERKAWLRIGSRRSRALPRRRIAALVRSDLLRHVRRPTPVLVACVALLGVVVLMSVVSPPAAAVVQLVAVFTVATIFGAGLRDVSRDPDFAVLLGTSDTYLRRALSAVPGSAAVVAGAVTGFAGSASVASVVIVIVGGCAAAYRMRTRPPIGYDGLILETAVGQIPVDLLRQWARGPDLLVVCAWLAAVLA</sequence>
<dbReference type="RefSeq" id="WP_060651365.1">
    <property type="nucleotide sequence ID" value="NZ_AZXY01000003.1"/>
</dbReference>
<dbReference type="InterPro" id="IPR046264">
    <property type="entry name" value="DUF6297"/>
</dbReference>
<comment type="caution">
    <text evidence="2">The sequence shown here is derived from an EMBL/GenBank/DDBJ whole genome shotgun (WGS) entry which is preliminary data.</text>
</comment>
<keyword evidence="1" id="KW-1133">Transmembrane helix</keyword>
<dbReference type="Proteomes" id="UP000053060">
    <property type="component" value="Unassembled WGS sequence"/>
</dbReference>
<reference evidence="3" key="1">
    <citation type="submission" date="2015-01" db="EMBL/GenBank/DDBJ databases">
        <title>Draft genome sequence of Rhodococcus pyridinivorans strain KG-16, a hydrocarbon-degrading bacterium.</title>
        <authorList>
            <person name="Aggarwal R.K."/>
            <person name="Dawar C."/>
        </authorList>
    </citation>
    <scope>NUCLEOTIDE SEQUENCE [LARGE SCALE GENOMIC DNA]</scope>
    <source>
        <strain evidence="3">KG-16</strain>
    </source>
</reference>
<protein>
    <submittedName>
        <fullName evidence="2">ABC transporter permease</fullName>
    </submittedName>
</protein>
<reference evidence="2 3" key="2">
    <citation type="journal article" date="2016" name="Genome Announc.">
        <title>Draft Genome Sequence of a Versatile Hydrocarbon-Degrading Bacterium, Rhodococcus pyridinivorans Strain KG-16, Collected from Oil Fields in India.</title>
        <authorList>
            <person name="Aggarwal R.K."/>
            <person name="Dawar C."/>
            <person name="Phanindranath R."/>
            <person name="Mutnuri L."/>
            <person name="Dayal A.M."/>
        </authorList>
    </citation>
    <scope>NUCLEOTIDE SEQUENCE [LARGE SCALE GENOMIC DNA]</scope>
    <source>
        <strain evidence="2 3">KG-16</strain>
    </source>
</reference>
<evidence type="ECO:0000313" key="2">
    <source>
        <dbReference type="EMBL" id="KSZ59245.1"/>
    </source>
</evidence>
<evidence type="ECO:0000256" key="1">
    <source>
        <dbReference type="SAM" id="Phobius"/>
    </source>
</evidence>
<name>A0A0V9UMM8_9NOCA</name>
<feature type="transmembrane region" description="Helical" evidence="1">
    <location>
        <begin position="72"/>
        <end position="89"/>
    </location>
</feature>
<gene>
    <name evidence="2" type="ORF">Z045_07810</name>
</gene>
<dbReference type="EMBL" id="AZXY01000003">
    <property type="protein sequence ID" value="KSZ59245.1"/>
    <property type="molecule type" value="Genomic_DNA"/>
</dbReference>
<keyword evidence="1" id="KW-0812">Transmembrane</keyword>
<evidence type="ECO:0000313" key="3">
    <source>
        <dbReference type="Proteomes" id="UP000053060"/>
    </source>
</evidence>
<keyword evidence="1" id="KW-0472">Membrane</keyword>
<dbReference type="AlphaFoldDB" id="A0A0V9UMM8"/>
<feature type="transmembrane region" description="Helical" evidence="1">
    <location>
        <begin position="122"/>
        <end position="144"/>
    </location>
</feature>
<feature type="transmembrane region" description="Helical" evidence="1">
    <location>
        <begin position="182"/>
        <end position="204"/>
    </location>
</feature>
<organism evidence="2 3">
    <name type="scientific">Rhodococcus pyridinivorans KG-16</name>
    <dbReference type="NCBI Taxonomy" id="1441730"/>
    <lineage>
        <taxon>Bacteria</taxon>
        <taxon>Bacillati</taxon>
        <taxon>Actinomycetota</taxon>
        <taxon>Actinomycetes</taxon>
        <taxon>Mycobacteriales</taxon>
        <taxon>Nocardiaceae</taxon>
        <taxon>Rhodococcus</taxon>
    </lineage>
</organism>
<dbReference type="PATRIC" id="fig|1441730.3.peg.1636"/>
<feature type="transmembrane region" description="Helical" evidence="1">
    <location>
        <begin position="303"/>
        <end position="320"/>
    </location>
</feature>
<feature type="transmembrane region" description="Helical" evidence="1">
    <location>
        <begin position="388"/>
        <end position="406"/>
    </location>
</feature>
<proteinExistence type="predicted"/>
<accession>A0A0V9UMM8</accession>
<feature type="transmembrane region" description="Helical" evidence="1">
    <location>
        <begin position="150"/>
        <end position="170"/>
    </location>
</feature>
<feature type="transmembrane region" description="Helical" evidence="1">
    <location>
        <begin position="32"/>
        <end position="52"/>
    </location>
</feature>